<comment type="similarity">
    <text evidence="3 4">Belongs to the RlpA family.</text>
</comment>
<dbReference type="InterPro" id="IPR009009">
    <property type="entry name" value="RlpA-like_DPBB"/>
</dbReference>
<dbReference type="CDD" id="cd22268">
    <property type="entry name" value="DPBB_RlpA-like"/>
    <property type="match status" value="1"/>
</dbReference>
<dbReference type="PATRIC" id="fig|401562.4.peg.123"/>
<evidence type="ECO:0000256" key="3">
    <source>
        <dbReference type="HAMAP-Rule" id="MF_02071"/>
    </source>
</evidence>
<gene>
    <name evidence="3" type="primary">rlpA</name>
    <name evidence="6" type="ORF">NS365_00625</name>
</gene>
<dbReference type="EC" id="4.2.2.-" evidence="3"/>
<feature type="domain" description="RlpA-like protein double-psi beta-barrel" evidence="5">
    <location>
        <begin position="89"/>
        <end position="177"/>
    </location>
</feature>
<dbReference type="Pfam" id="PF03330">
    <property type="entry name" value="DPBB_1"/>
    <property type="match status" value="1"/>
</dbReference>
<comment type="caution">
    <text evidence="6">The sequence shown here is derived from an EMBL/GenBank/DDBJ whole genome shotgun (WGS) entry which is preliminary data.</text>
</comment>
<dbReference type="PANTHER" id="PTHR34183">
    <property type="entry name" value="ENDOLYTIC PEPTIDOGLYCAN TRANSGLYCOSYLASE RLPA"/>
    <property type="match status" value="1"/>
</dbReference>
<organism evidence="6 7">
    <name type="scientific">Aureimonas ureilytica</name>
    <dbReference type="NCBI Taxonomy" id="401562"/>
    <lineage>
        <taxon>Bacteria</taxon>
        <taxon>Pseudomonadati</taxon>
        <taxon>Pseudomonadota</taxon>
        <taxon>Alphaproteobacteria</taxon>
        <taxon>Hyphomicrobiales</taxon>
        <taxon>Aurantimonadaceae</taxon>
        <taxon>Aureimonas</taxon>
    </lineage>
</organism>
<dbReference type="GO" id="GO:0009279">
    <property type="term" value="C:cell outer membrane"/>
    <property type="evidence" value="ECO:0007669"/>
    <property type="project" value="TreeGrafter"/>
</dbReference>
<dbReference type="GO" id="GO:0008932">
    <property type="term" value="F:lytic endotransglycosylase activity"/>
    <property type="evidence" value="ECO:0007669"/>
    <property type="project" value="UniProtKB-UniRule"/>
</dbReference>
<dbReference type="AlphaFoldDB" id="A0A147DBQ8"/>
<keyword evidence="2 3" id="KW-0961">Cell wall biogenesis/degradation</keyword>
<evidence type="ECO:0000256" key="4">
    <source>
        <dbReference type="RuleBase" id="RU003495"/>
    </source>
</evidence>
<evidence type="ECO:0000256" key="1">
    <source>
        <dbReference type="ARBA" id="ARBA00023239"/>
    </source>
</evidence>
<dbReference type="HAMAP" id="MF_02071">
    <property type="entry name" value="RlpA"/>
    <property type="match status" value="1"/>
</dbReference>
<keyword evidence="7" id="KW-1185">Reference proteome</keyword>
<dbReference type="Proteomes" id="UP000078529">
    <property type="component" value="Unassembled WGS sequence"/>
</dbReference>
<dbReference type="InterPro" id="IPR034718">
    <property type="entry name" value="RlpA"/>
</dbReference>
<protein>
    <recommendedName>
        <fullName evidence="3">Endolytic peptidoglycan transglycosylase RlpA</fullName>
        <ecNumber evidence="3">4.2.2.-</ecNumber>
    </recommendedName>
</protein>
<accession>A0A147DBQ8</accession>
<dbReference type="EMBL" id="LDQA01000001">
    <property type="protein sequence ID" value="KTR08602.1"/>
    <property type="molecule type" value="Genomic_DNA"/>
</dbReference>
<evidence type="ECO:0000313" key="7">
    <source>
        <dbReference type="Proteomes" id="UP000078529"/>
    </source>
</evidence>
<dbReference type="SUPFAM" id="SSF50685">
    <property type="entry name" value="Barwin-like endoglucanases"/>
    <property type="match status" value="1"/>
</dbReference>
<dbReference type="GO" id="GO:0071555">
    <property type="term" value="P:cell wall organization"/>
    <property type="evidence" value="ECO:0007669"/>
    <property type="project" value="UniProtKB-KW"/>
</dbReference>
<proteinExistence type="inferred from homology"/>
<dbReference type="InterPro" id="IPR036908">
    <property type="entry name" value="RlpA-like_sf"/>
</dbReference>
<evidence type="ECO:0000256" key="2">
    <source>
        <dbReference type="ARBA" id="ARBA00023316"/>
    </source>
</evidence>
<reference evidence="6 7" key="1">
    <citation type="journal article" date="2016" name="Front. Microbiol.">
        <title>Genomic Resource of Rice Seed Associated Bacteria.</title>
        <authorList>
            <person name="Midha S."/>
            <person name="Bansal K."/>
            <person name="Sharma S."/>
            <person name="Kumar N."/>
            <person name="Patil P.P."/>
            <person name="Chaudhry V."/>
            <person name="Patil P.B."/>
        </authorList>
    </citation>
    <scope>NUCLEOTIDE SEQUENCE [LARGE SCALE GENOMIC DNA]</scope>
    <source>
        <strain evidence="6 7">NS365</strain>
    </source>
</reference>
<dbReference type="NCBIfam" id="TIGR00413">
    <property type="entry name" value="rlpA"/>
    <property type="match status" value="1"/>
</dbReference>
<evidence type="ECO:0000313" key="6">
    <source>
        <dbReference type="EMBL" id="KTR08602.1"/>
    </source>
</evidence>
<name>A0A147DBQ8_9HYPH</name>
<dbReference type="PANTHER" id="PTHR34183:SF1">
    <property type="entry name" value="ENDOLYTIC PEPTIDOGLYCAN TRANSGLYCOSYLASE RLPA"/>
    <property type="match status" value="1"/>
</dbReference>
<keyword evidence="1 3" id="KW-0456">Lyase</keyword>
<dbReference type="GO" id="GO:0000270">
    <property type="term" value="P:peptidoglycan metabolic process"/>
    <property type="evidence" value="ECO:0007669"/>
    <property type="project" value="UniProtKB-UniRule"/>
</dbReference>
<dbReference type="Gene3D" id="2.40.40.10">
    <property type="entry name" value="RlpA-like domain"/>
    <property type="match status" value="1"/>
</dbReference>
<comment type="function">
    <text evidence="3">Lytic transglycosylase with a strong preference for naked glycan strands that lack stem peptides.</text>
</comment>
<dbReference type="InterPro" id="IPR012997">
    <property type="entry name" value="RplA"/>
</dbReference>
<sequence>MFVSTLCIFGLGLSGCQSTSSSTHSTQEELAPEDDAPIFSSSIFGVKASPRVTRSKTVRKGGGRDQTGKPYMVKGKWYYPKEEPGYSKSGTASWYGANFHGRLTANGEVYDMYHLSAAHPTFPLPSYARVTNRKTGASVMVRVNDRGPYVHDRVMDVSSRAAQLLGFQHDGVADVKVEYVGRAPLEGDDTPYLMASYHPGTVKPEDAGLSSGVMVASKTESSIWPSFLTAAFSPQKTEAPLVASTRSLARPAVRVTPKAGARVSTPKPSSIEDLIDTYDSSTPPSVTLPKIALSYAAGAATGSRALDAISHMTSKVSAANRIEIGRVDDISQLLTLENAAAGYGEIVEQKSAEGSSFTMVMAEGQNVEIGLRRLWSAGFEDAFALRDE</sequence>
<evidence type="ECO:0000259" key="5">
    <source>
        <dbReference type="Pfam" id="PF03330"/>
    </source>
</evidence>